<feature type="domain" description="MotA/TolQ/ExbB proton channel" evidence="7">
    <location>
        <begin position="137"/>
        <end position="211"/>
    </location>
</feature>
<evidence type="ECO:0000313" key="8">
    <source>
        <dbReference type="EMBL" id="SUZ88937.1"/>
    </source>
</evidence>
<feature type="non-terminal residue" evidence="8">
    <location>
        <position position="1"/>
    </location>
</feature>
<protein>
    <recommendedName>
        <fullName evidence="7">MotA/TolQ/ExbB proton channel domain-containing protein</fullName>
    </recommendedName>
</protein>
<dbReference type="GO" id="GO:0005886">
    <property type="term" value="C:plasma membrane"/>
    <property type="evidence" value="ECO:0007669"/>
    <property type="project" value="UniProtKB-SubCell"/>
</dbReference>
<proteinExistence type="predicted"/>
<organism evidence="8">
    <name type="scientific">marine metagenome</name>
    <dbReference type="NCBI Taxonomy" id="408172"/>
    <lineage>
        <taxon>unclassified sequences</taxon>
        <taxon>metagenomes</taxon>
        <taxon>ecological metagenomes</taxon>
    </lineage>
</organism>
<name>A0A381RGD5_9ZZZZ</name>
<evidence type="ECO:0000259" key="7">
    <source>
        <dbReference type="Pfam" id="PF01618"/>
    </source>
</evidence>
<evidence type="ECO:0000256" key="1">
    <source>
        <dbReference type="ARBA" id="ARBA00004651"/>
    </source>
</evidence>
<evidence type="ECO:0000256" key="2">
    <source>
        <dbReference type="ARBA" id="ARBA00022475"/>
    </source>
</evidence>
<keyword evidence="5 6" id="KW-0472">Membrane</keyword>
<dbReference type="Pfam" id="PF01618">
    <property type="entry name" value="MotA_ExbB"/>
    <property type="match status" value="1"/>
</dbReference>
<comment type="subcellular location">
    <subcellularLocation>
        <location evidence="1">Cell membrane</location>
        <topology evidence="1">Multi-pass membrane protein</topology>
    </subcellularLocation>
</comment>
<feature type="transmembrane region" description="Helical" evidence="6">
    <location>
        <begin position="9"/>
        <end position="28"/>
    </location>
</feature>
<dbReference type="EMBL" id="UINC01001794">
    <property type="protein sequence ID" value="SUZ88937.1"/>
    <property type="molecule type" value="Genomic_DNA"/>
</dbReference>
<keyword evidence="4 6" id="KW-1133">Transmembrane helix</keyword>
<reference evidence="8" key="1">
    <citation type="submission" date="2018-05" db="EMBL/GenBank/DDBJ databases">
        <authorList>
            <person name="Lanie J.A."/>
            <person name="Ng W.-L."/>
            <person name="Kazmierczak K.M."/>
            <person name="Andrzejewski T.M."/>
            <person name="Davidsen T.M."/>
            <person name="Wayne K.J."/>
            <person name="Tettelin H."/>
            <person name="Glass J.I."/>
            <person name="Rusch D."/>
            <person name="Podicherti R."/>
            <person name="Tsui H.-C.T."/>
            <person name="Winkler M.E."/>
        </authorList>
    </citation>
    <scope>NUCLEOTIDE SEQUENCE</scope>
</reference>
<feature type="transmembrane region" description="Helical" evidence="6">
    <location>
        <begin position="43"/>
        <end position="61"/>
    </location>
</feature>
<evidence type="ECO:0000256" key="6">
    <source>
        <dbReference type="SAM" id="Phobius"/>
    </source>
</evidence>
<gene>
    <name evidence="8" type="ORF">METZ01_LOCUS41791</name>
</gene>
<feature type="transmembrane region" description="Helical" evidence="6">
    <location>
        <begin position="133"/>
        <end position="154"/>
    </location>
</feature>
<keyword evidence="2" id="KW-1003">Cell membrane</keyword>
<dbReference type="InterPro" id="IPR002898">
    <property type="entry name" value="MotA_ExbB_proton_chnl"/>
</dbReference>
<sequence>VPSRIDTSLIYRALILTGLVVFGFYLAADRGLVALALNSDRSYISWVILGVYTLASFHWLWSSFDLTRERRRFSDLEEARLQGDQTISVKDGLLGEFFVRLSAKSDDNAAALLNAFGDELANRHAIGHFVSDVLLKLGLLGTVVGFILMLLPVGEIEDFDPSMMQQLLSAMSGGMAVALYTTIAGLVTSTLLKLQYHVVDTSAADLVTRLQVFVDTEPHEYGAGAKGVNADAS</sequence>
<evidence type="ECO:0000256" key="4">
    <source>
        <dbReference type="ARBA" id="ARBA00022989"/>
    </source>
</evidence>
<evidence type="ECO:0000256" key="5">
    <source>
        <dbReference type="ARBA" id="ARBA00023136"/>
    </source>
</evidence>
<feature type="transmembrane region" description="Helical" evidence="6">
    <location>
        <begin position="166"/>
        <end position="187"/>
    </location>
</feature>
<keyword evidence="3 6" id="KW-0812">Transmembrane</keyword>
<accession>A0A381RGD5</accession>
<evidence type="ECO:0000256" key="3">
    <source>
        <dbReference type="ARBA" id="ARBA00022692"/>
    </source>
</evidence>
<dbReference type="AlphaFoldDB" id="A0A381RGD5"/>